<feature type="transmembrane region" description="Helical" evidence="11">
    <location>
        <begin position="116"/>
        <end position="141"/>
    </location>
</feature>
<comment type="function">
    <text evidence="1">Intake of glucose and galactose.</text>
</comment>
<evidence type="ECO:0000256" key="8">
    <source>
        <dbReference type="ARBA" id="ARBA00022692"/>
    </source>
</evidence>
<keyword evidence="6" id="KW-0997">Cell inner membrane</keyword>
<evidence type="ECO:0000256" key="2">
    <source>
        <dbReference type="ARBA" id="ARBA00004429"/>
    </source>
</evidence>
<feature type="transmembrane region" description="Helical" evidence="11">
    <location>
        <begin position="403"/>
        <end position="423"/>
    </location>
</feature>
<dbReference type="CDD" id="cd17394">
    <property type="entry name" value="MFS_FucP_like"/>
    <property type="match status" value="1"/>
</dbReference>
<dbReference type="AlphaFoldDB" id="A0A1Q8ZNS2"/>
<organism evidence="12 13">
    <name type="scientific">Rhizobium oryziradicis</name>
    <dbReference type="NCBI Taxonomy" id="1867956"/>
    <lineage>
        <taxon>Bacteria</taxon>
        <taxon>Pseudomonadati</taxon>
        <taxon>Pseudomonadota</taxon>
        <taxon>Alphaproteobacteria</taxon>
        <taxon>Hyphomicrobiales</taxon>
        <taxon>Rhizobiaceae</taxon>
        <taxon>Rhizobium/Agrobacterium group</taxon>
        <taxon>Rhizobium</taxon>
    </lineage>
</organism>
<feature type="transmembrane region" description="Helical" evidence="11">
    <location>
        <begin position="290"/>
        <end position="308"/>
    </location>
</feature>
<feature type="transmembrane region" description="Helical" evidence="11">
    <location>
        <begin position="320"/>
        <end position="337"/>
    </location>
</feature>
<evidence type="ECO:0000256" key="9">
    <source>
        <dbReference type="ARBA" id="ARBA00022989"/>
    </source>
</evidence>
<dbReference type="Gene3D" id="1.20.1250.20">
    <property type="entry name" value="MFS general substrate transporter like domains"/>
    <property type="match status" value="2"/>
</dbReference>
<dbReference type="Proteomes" id="UP000186894">
    <property type="component" value="Unassembled WGS sequence"/>
</dbReference>
<evidence type="ECO:0000256" key="6">
    <source>
        <dbReference type="ARBA" id="ARBA00022519"/>
    </source>
</evidence>
<dbReference type="STRING" id="1867956.BJF95_22040"/>
<dbReference type="PANTHER" id="PTHR43702:SF3">
    <property type="entry name" value="PROTEIN TSGA"/>
    <property type="match status" value="1"/>
</dbReference>
<accession>A0A1Q8ZNS2</accession>
<keyword evidence="9 11" id="KW-1133">Transmembrane helix</keyword>
<dbReference type="GO" id="GO:0005354">
    <property type="term" value="F:galactose transmembrane transporter activity"/>
    <property type="evidence" value="ECO:0007669"/>
    <property type="project" value="InterPro"/>
</dbReference>
<keyword evidence="10 11" id="KW-0472">Membrane</keyword>
<keyword evidence="4" id="KW-0813">Transport</keyword>
<dbReference type="OrthoDB" id="9795150at2"/>
<gene>
    <name evidence="12" type="ORF">BJF95_22040</name>
</gene>
<dbReference type="NCBIfam" id="TIGR00885">
    <property type="entry name" value="fucP"/>
    <property type="match status" value="1"/>
</dbReference>
<dbReference type="InterPro" id="IPR005275">
    <property type="entry name" value="Lfuc_symporter_FucP"/>
</dbReference>
<dbReference type="InterPro" id="IPR050375">
    <property type="entry name" value="MFS_TsgA-like"/>
</dbReference>
<feature type="transmembrane region" description="Helical" evidence="11">
    <location>
        <begin position="343"/>
        <end position="366"/>
    </location>
</feature>
<dbReference type="SUPFAM" id="SSF103473">
    <property type="entry name" value="MFS general substrate transporter"/>
    <property type="match status" value="1"/>
</dbReference>
<feature type="transmembrane region" description="Helical" evidence="11">
    <location>
        <begin position="162"/>
        <end position="185"/>
    </location>
</feature>
<feature type="transmembrane region" description="Helical" evidence="11">
    <location>
        <begin position="27"/>
        <end position="51"/>
    </location>
</feature>
<sequence>MAGIQTAARSSAHLDTAGHDRSYTGPLVALTSLFFLWGFITCLNDILIPHLKNVFQLNYTQTMLIQLCFFGAYFIVSLPAGALVKRISYKWGIVTGLLISAIGCALFIPAASYRVYALFLGALFVLASGVTILQVAANPYVTVLGKPETASSRLTLTQAFNSLGTTVAPIFGAFLILSSATAAISNPTPEQLDALHIAEASAVKFPYLLLAGAFLVLAAIFAALKLPVVDDEEEEVAHTGEAAGSAWSYRHLVLGAVGIFVYVGAEVSIGSFLVNFMADPTIAGMPEQTAAHYVSYFWGGAMVGRFIGSVVMRYVDAGKTLTANATVAAILLLVTVLTTGHVAMWSVLAIGFFNSIMFPTIFSLALKGLGRHTSQGSGILCLAIVGGALLPLVQGGLADTIGIHMAFLMPIICYLYIAYYGVLGSKPKA</sequence>
<keyword evidence="5" id="KW-1003">Cell membrane</keyword>
<evidence type="ECO:0000256" key="10">
    <source>
        <dbReference type="ARBA" id="ARBA00023136"/>
    </source>
</evidence>
<comment type="similarity">
    <text evidence="3">Belongs to the major facilitator superfamily. FHS transporter (TC 2.A.1.7) family.</text>
</comment>
<feature type="transmembrane region" description="Helical" evidence="11">
    <location>
        <begin position="252"/>
        <end position="278"/>
    </location>
</feature>
<evidence type="ECO:0000256" key="1">
    <source>
        <dbReference type="ARBA" id="ARBA00003321"/>
    </source>
</evidence>
<keyword evidence="7" id="KW-0762">Sugar transport</keyword>
<dbReference type="GO" id="GO:0005886">
    <property type="term" value="C:plasma membrane"/>
    <property type="evidence" value="ECO:0007669"/>
    <property type="project" value="UniProtKB-SubCell"/>
</dbReference>
<evidence type="ECO:0000256" key="4">
    <source>
        <dbReference type="ARBA" id="ARBA00022448"/>
    </source>
</evidence>
<feature type="transmembrane region" description="Helical" evidence="11">
    <location>
        <begin position="91"/>
        <end position="110"/>
    </location>
</feature>
<reference evidence="12 13" key="1">
    <citation type="submission" date="2016-09" db="EMBL/GenBank/DDBJ databases">
        <title>Rhizobium oryziradicis sp. nov., isolated from the root of rice.</title>
        <authorList>
            <person name="Zhao J."/>
            <person name="Zhang X."/>
        </authorList>
    </citation>
    <scope>NUCLEOTIDE SEQUENCE [LARGE SCALE GENOMIC DNA]</scope>
    <source>
        <strain evidence="12 13">N19</strain>
    </source>
</reference>
<dbReference type="GO" id="GO:1904659">
    <property type="term" value="P:D-glucose transmembrane transport"/>
    <property type="evidence" value="ECO:0007669"/>
    <property type="project" value="InterPro"/>
</dbReference>
<feature type="transmembrane region" description="Helical" evidence="11">
    <location>
        <begin position="378"/>
        <end position="397"/>
    </location>
</feature>
<comment type="caution">
    <text evidence="12">The sequence shown here is derived from an EMBL/GenBank/DDBJ whole genome shotgun (WGS) entry which is preliminary data.</text>
</comment>
<protein>
    <submittedName>
        <fullName evidence="12">L-fucose:H+ symporter permease</fullName>
    </submittedName>
</protein>
<feature type="transmembrane region" description="Helical" evidence="11">
    <location>
        <begin position="205"/>
        <end position="224"/>
    </location>
</feature>
<feature type="transmembrane region" description="Helical" evidence="11">
    <location>
        <begin position="63"/>
        <end position="84"/>
    </location>
</feature>
<evidence type="ECO:0000256" key="5">
    <source>
        <dbReference type="ARBA" id="ARBA00022475"/>
    </source>
</evidence>
<dbReference type="GO" id="GO:0055056">
    <property type="term" value="F:D-glucose transmembrane transporter activity"/>
    <property type="evidence" value="ECO:0007669"/>
    <property type="project" value="InterPro"/>
</dbReference>
<dbReference type="PANTHER" id="PTHR43702">
    <property type="entry name" value="L-FUCOSE-PROTON SYMPORTER"/>
    <property type="match status" value="1"/>
</dbReference>
<dbReference type="EMBL" id="MKIM01000028">
    <property type="protein sequence ID" value="OLP43545.1"/>
    <property type="molecule type" value="Genomic_DNA"/>
</dbReference>
<evidence type="ECO:0000313" key="13">
    <source>
        <dbReference type="Proteomes" id="UP000186894"/>
    </source>
</evidence>
<dbReference type="GO" id="GO:0015535">
    <property type="term" value="F:fucose:proton symporter activity"/>
    <property type="evidence" value="ECO:0007669"/>
    <property type="project" value="InterPro"/>
</dbReference>
<dbReference type="RefSeq" id="WP_075640864.1">
    <property type="nucleotide sequence ID" value="NZ_MKIM01000028.1"/>
</dbReference>
<evidence type="ECO:0000313" key="12">
    <source>
        <dbReference type="EMBL" id="OLP43545.1"/>
    </source>
</evidence>
<name>A0A1Q8ZNS2_9HYPH</name>
<dbReference type="InterPro" id="IPR005964">
    <property type="entry name" value="Glc/Gal_transptr_bac"/>
</dbReference>
<dbReference type="NCBIfam" id="TIGR01272">
    <property type="entry name" value="gluP"/>
    <property type="match status" value="1"/>
</dbReference>
<keyword evidence="8 11" id="KW-0812">Transmembrane</keyword>
<evidence type="ECO:0000256" key="3">
    <source>
        <dbReference type="ARBA" id="ARBA00009120"/>
    </source>
</evidence>
<proteinExistence type="inferred from homology"/>
<evidence type="ECO:0000256" key="11">
    <source>
        <dbReference type="SAM" id="Phobius"/>
    </source>
</evidence>
<dbReference type="InterPro" id="IPR036259">
    <property type="entry name" value="MFS_trans_sf"/>
</dbReference>
<dbReference type="Pfam" id="PF07690">
    <property type="entry name" value="MFS_1"/>
    <property type="match status" value="1"/>
</dbReference>
<keyword evidence="13" id="KW-1185">Reference proteome</keyword>
<evidence type="ECO:0000256" key="7">
    <source>
        <dbReference type="ARBA" id="ARBA00022597"/>
    </source>
</evidence>
<comment type="subcellular location">
    <subcellularLocation>
        <location evidence="2">Cell inner membrane</location>
        <topology evidence="2">Multi-pass membrane protein</topology>
    </subcellularLocation>
</comment>
<dbReference type="InterPro" id="IPR011701">
    <property type="entry name" value="MFS"/>
</dbReference>